<proteinExistence type="predicted"/>
<evidence type="ECO:0000313" key="3">
    <source>
        <dbReference type="Proteomes" id="UP000002640"/>
    </source>
</evidence>
<feature type="compositionally biased region" description="Polar residues" evidence="1">
    <location>
        <begin position="139"/>
        <end position="149"/>
    </location>
</feature>
<dbReference type="InParanoid" id="G4ZIN0"/>
<accession>G4ZIN0</accession>
<organism evidence="2 3">
    <name type="scientific">Phytophthora sojae (strain P6497)</name>
    <name type="common">Soybean stem and root rot agent</name>
    <name type="synonym">Phytophthora megasperma f. sp. glycines</name>
    <dbReference type="NCBI Taxonomy" id="1094619"/>
    <lineage>
        <taxon>Eukaryota</taxon>
        <taxon>Sar</taxon>
        <taxon>Stramenopiles</taxon>
        <taxon>Oomycota</taxon>
        <taxon>Peronosporomycetes</taxon>
        <taxon>Peronosporales</taxon>
        <taxon>Peronosporaceae</taxon>
        <taxon>Phytophthora</taxon>
    </lineage>
</organism>
<feature type="compositionally biased region" description="Basic residues" evidence="1">
    <location>
        <begin position="89"/>
        <end position="98"/>
    </location>
</feature>
<gene>
    <name evidence="2" type="ORF">PHYSODRAFT_455715</name>
</gene>
<feature type="non-terminal residue" evidence="2">
    <location>
        <position position="1"/>
    </location>
</feature>
<dbReference type="KEGG" id="psoj:PHYSODRAFT_455715"/>
<sequence length="238" mass="25372">GEEGNGFGSLRRNSNNGIEQGAAVALKIHDVPEDSEYQLQRKSASLSGDVGMLGRLGMGQLFGGSSNQEQEACNGAQAGQKYTVLGQKHQWRKNRAGRSRQLQTISPVDDEARPVRVDGDAQSSGRGSDIPSSYHESRASQGATTSTGSFREGATSSSMQSDSSGRGSDYSQGRSSGESTSAGEDSQRFVVTRQRKSTYSAKLHLHGQKPLYLGRYKNEAAALAACESAYSVISTPRK</sequence>
<feature type="compositionally biased region" description="Low complexity" evidence="1">
    <location>
        <begin position="156"/>
        <end position="169"/>
    </location>
</feature>
<dbReference type="SMR" id="G4ZIN0"/>
<feature type="compositionally biased region" description="Polar residues" evidence="1">
    <location>
        <begin position="170"/>
        <end position="184"/>
    </location>
</feature>
<dbReference type="Proteomes" id="UP000002640">
    <property type="component" value="Unassembled WGS sequence"/>
</dbReference>
<dbReference type="GeneID" id="20653076"/>
<keyword evidence="3" id="KW-1185">Reference proteome</keyword>
<feature type="compositionally biased region" description="Basic and acidic residues" evidence="1">
    <location>
        <begin position="110"/>
        <end position="119"/>
    </location>
</feature>
<feature type="non-terminal residue" evidence="2">
    <location>
        <position position="238"/>
    </location>
</feature>
<feature type="region of interest" description="Disordered" evidence="1">
    <location>
        <begin position="89"/>
        <end position="199"/>
    </location>
</feature>
<dbReference type="EMBL" id="JH159154">
    <property type="protein sequence ID" value="EGZ17691.1"/>
    <property type="molecule type" value="Genomic_DNA"/>
</dbReference>
<reference evidence="2 3" key="1">
    <citation type="journal article" date="2006" name="Science">
        <title>Phytophthora genome sequences uncover evolutionary origins and mechanisms of pathogenesis.</title>
        <authorList>
            <person name="Tyler B.M."/>
            <person name="Tripathy S."/>
            <person name="Zhang X."/>
            <person name="Dehal P."/>
            <person name="Jiang R.H."/>
            <person name="Aerts A."/>
            <person name="Arredondo F.D."/>
            <person name="Baxter L."/>
            <person name="Bensasson D."/>
            <person name="Beynon J.L."/>
            <person name="Chapman J."/>
            <person name="Damasceno C.M."/>
            <person name="Dorrance A.E."/>
            <person name="Dou D."/>
            <person name="Dickerman A.W."/>
            <person name="Dubchak I.L."/>
            <person name="Garbelotto M."/>
            <person name="Gijzen M."/>
            <person name="Gordon S.G."/>
            <person name="Govers F."/>
            <person name="Grunwald N.J."/>
            <person name="Huang W."/>
            <person name="Ivors K.L."/>
            <person name="Jones R.W."/>
            <person name="Kamoun S."/>
            <person name="Krampis K."/>
            <person name="Lamour K.H."/>
            <person name="Lee M.K."/>
            <person name="McDonald W.H."/>
            <person name="Medina M."/>
            <person name="Meijer H.J."/>
            <person name="Nordberg E.K."/>
            <person name="Maclean D.J."/>
            <person name="Ospina-Giraldo M.D."/>
            <person name="Morris P.F."/>
            <person name="Phuntumart V."/>
            <person name="Putnam N.H."/>
            <person name="Rash S."/>
            <person name="Rose J.K."/>
            <person name="Sakihama Y."/>
            <person name="Salamov A.A."/>
            <person name="Savidor A."/>
            <person name="Scheuring C.F."/>
            <person name="Smith B.M."/>
            <person name="Sobral B.W."/>
            <person name="Terry A."/>
            <person name="Torto-Alalibo T.A."/>
            <person name="Win J."/>
            <person name="Xu Z."/>
            <person name="Zhang H."/>
            <person name="Grigoriev I.V."/>
            <person name="Rokhsar D.S."/>
            <person name="Boore J.L."/>
        </authorList>
    </citation>
    <scope>NUCLEOTIDE SEQUENCE [LARGE SCALE GENOMIC DNA]</scope>
    <source>
        <strain evidence="2 3">P6497</strain>
    </source>
</reference>
<name>G4ZIN0_PHYSP</name>
<dbReference type="RefSeq" id="XP_009526749.1">
    <property type="nucleotide sequence ID" value="XM_009528454.1"/>
</dbReference>
<dbReference type="OMA" id="LGQKHQW"/>
<evidence type="ECO:0000313" key="2">
    <source>
        <dbReference type="EMBL" id="EGZ17691.1"/>
    </source>
</evidence>
<dbReference type="AlphaFoldDB" id="G4ZIN0"/>
<evidence type="ECO:0000256" key="1">
    <source>
        <dbReference type="SAM" id="MobiDB-lite"/>
    </source>
</evidence>
<protein>
    <submittedName>
        <fullName evidence="2">Uncharacterized protein</fullName>
    </submittedName>
</protein>